<dbReference type="PROSITE" id="PS00018">
    <property type="entry name" value="EF_HAND_1"/>
    <property type="match status" value="1"/>
</dbReference>
<dbReference type="SUPFAM" id="SSF47473">
    <property type="entry name" value="EF-hand"/>
    <property type="match status" value="1"/>
</dbReference>
<keyword evidence="4" id="KW-1185">Reference proteome</keyword>
<name>A0ABW0EJV8_9PSEU</name>
<dbReference type="InterPro" id="IPR018247">
    <property type="entry name" value="EF_Hand_1_Ca_BS"/>
</dbReference>
<evidence type="ECO:0000313" key="4">
    <source>
        <dbReference type="Proteomes" id="UP001596157"/>
    </source>
</evidence>
<dbReference type="Gene3D" id="1.10.238.10">
    <property type="entry name" value="EF-hand"/>
    <property type="match status" value="1"/>
</dbReference>
<proteinExistence type="predicted"/>
<evidence type="ECO:0000256" key="1">
    <source>
        <dbReference type="SAM" id="MobiDB-lite"/>
    </source>
</evidence>
<dbReference type="PROSITE" id="PS50222">
    <property type="entry name" value="EF_HAND_2"/>
    <property type="match status" value="1"/>
</dbReference>
<feature type="domain" description="EF-hand" evidence="2">
    <location>
        <begin position="89"/>
        <end position="124"/>
    </location>
</feature>
<dbReference type="InterPro" id="IPR011992">
    <property type="entry name" value="EF-hand-dom_pair"/>
</dbReference>
<dbReference type="InterPro" id="IPR002048">
    <property type="entry name" value="EF_hand_dom"/>
</dbReference>
<comment type="caution">
    <text evidence="3">The sequence shown here is derived from an EMBL/GenBank/DDBJ whole genome shotgun (WGS) entry which is preliminary data.</text>
</comment>
<evidence type="ECO:0000313" key="3">
    <source>
        <dbReference type="EMBL" id="MFC5286510.1"/>
    </source>
</evidence>
<feature type="region of interest" description="Disordered" evidence="1">
    <location>
        <begin position="37"/>
        <end position="76"/>
    </location>
</feature>
<accession>A0ABW0EJV8</accession>
<protein>
    <recommendedName>
        <fullName evidence="2">EF-hand domain-containing protein</fullName>
    </recommendedName>
</protein>
<dbReference type="EMBL" id="JBHSKF010000002">
    <property type="protein sequence ID" value="MFC5286510.1"/>
    <property type="molecule type" value="Genomic_DNA"/>
</dbReference>
<gene>
    <name evidence="3" type="ORF">ACFPM7_05555</name>
</gene>
<sequence length="138" mass="14467">MPAARTGADSAIQAIQSVQSVQPAQPVQALQAIQALQPHDPPGCAEPDRTAVTLPPDSPTPHLRGTPPADPHPGGAITRAEFHRLLTALGHPAADAAFTALDRDHDDRITRAEYVAAWEDHLLGDSPDAARAIAFTGL</sequence>
<dbReference type="Proteomes" id="UP001596157">
    <property type="component" value="Unassembled WGS sequence"/>
</dbReference>
<evidence type="ECO:0000259" key="2">
    <source>
        <dbReference type="PROSITE" id="PS50222"/>
    </source>
</evidence>
<reference evidence="4" key="1">
    <citation type="journal article" date="2019" name="Int. J. Syst. Evol. Microbiol.">
        <title>The Global Catalogue of Microorganisms (GCM) 10K type strain sequencing project: providing services to taxonomists for standard genome sequencing and annotation.</title>
        <authorList>
            <consortium name="The Broad Institute Genomics Platform"/>
            <consortium name="The Broad Institute Genome Sequencing Center for Infectious Disease"/>
            <person name="Wu L."/>
            <person name="Ma J."/>
        </authorList>
    </citation>
    <scope>NUCLEOTIDE SEQUENCE [LARGE SCALE GENOMIC DNA]</scope>
    <source>
        <strain evidence="4">CCUG 59778</strain>
    </source>
</reference>
<dbReference type="RefSeq" id="WP_378244507.1">
    <property type="nucleotide sequence ID" value="NZ_JBHSKF010000002.1"/>
</dbReference>
<organism evidence="3 4">
    <name type="scientific">Actinokineospora guangxiensis</name>
    <dbReference type="NCBI Taxonomy" id="1490288"/>
    <lineage>
        <taxon>Bacteria</taxon>
        <taxon>Bacillati</taxon>
        <taxon>Actinomycetota</taxon>
        <taxon>Actinomycetes</taxon>
        <taxon>Pseudonocardiales</taxon>
        <taxon>Pseudonocardiaceae</taxon>
        <taxon>Actinokineospora</taxon>
    </lineage>
</organism>